<feature type="transmembrane region" description="Helical" evidence="8">
    <location>
        <begin position="132"/>
        <end position="154"/>
    </location>
</feature>
<sequence length="620" mass="66831">MSQISPPLSQGVGYGVVIGVGLAFAAGMMVVTNTLKKTVGEDNSKAETFIVANRSVGTGLVASAVVSSWLWSTALLSAVLVAYQYGISGPFWYGAGCSPMIVCFAYLGTVCKRRVPSAHTVLEIIKIRYGTLAHLRFTFLAVVNNLFNTINMILGASSAITYLFLTDYIHTFIILILCCYVTLKALTSPEVGSIGGLYDLVVAAQPNHSVDGNYQGSLLTMTSQQGIFFAIILLVSNFGAVIMDTGYFTKAFAASPEGVVPGYVIGGISYFSIPWALGTVMGMVALGLETTKAFPTYPRMMTSTEVTNGLALPYAAIAVAGKGGAVATLLMTFMAVTSTLSAQVIAVSSIVAFDGYRTYFNKSATNKEVILWSRIGVVLFGLVAAGLTALFHYVGIDMGWTLYMIGVITCPGIFPLILSILWRKQSRLAVIASAYLGLLTGLAVWLGTAHRFYGSVTVSSTGQTLPCMYGTVASAFSPLLYSVIITLFSPEDFNWTSLSKSSLAVSELDGTSEDTVETETGKKPRITETSEDQDDTSEATQKRWSRYALFWAIATFLGHWVLWPLPMYAAKFIFSKGLFIAWIVVAEIWLWVTLLTVGFYPLWNGRHKILLIARSITTGA</sequence>
<dbReference type="Proteomes" id="UP001147782">
    <property type="component" value="Unassembled WGS sequence"/>
</dbReference>
<feature type="compositionally biased region" description="Basic and acidic residues" evidence="7">
    <location>
        <begin position="519"/>
        <end position="528"/>
    </location>
</feature>
<feature type="transmembrane region" description="Helical" evidence="8">
    <location>
        <begin position="91"/>
        <end position="111"/>
    </location>
</feature>
<feature type="transmembrane region" description="Helical" evidence="8">
    <location>
        <begin position="468"/>
        <end position="488"/>
    </location>
</feature>
<keyword evidence="3 8" id="KW-0812">Transmembrane</keyword>
<feature type="transmembrane region" description="Helical" evidence="8">
    <location>
        <begin position="160"/>
        <end position="183"/>
    </location>
</feature>
<dbReference type="GO" id="GO:0015204">
    <property type="term" value="F:urea transmembrane transporter activity"/>
    <property type="evidence" value="ECO:0007669"/>
    <property type="project" value="InterPro"/>
</dbReference>
<feature type="transmembrane region" description="Helical" evidence="8">
    <location>
        <begin position="227"/>
        <end position="248"/>
    </location>
</feature>
<evidence type="ECO:0000256" key="6">
    <source>
        <dbReference type="RuleBase" id="RU362091"/>
    </source>
</evidence>
<evidence type="ECO:0000256" key="1">
    <source>
        <dbReference type="ARBA" id="ARBA00004141"/>
    </source>
</evidence>
<evidence type="ECO:0000313" key="9">
    <source>
        <dbReference type="EMBL" id="KAJ5370739.1"/>
    </source>
</evidence>
<feature type="transmembrane region" description="Helical" evidence="8">
    <location>
        <begin position="428"/>
        <end position="448"/>
    </location>
</feature>
<feature type="transmembrane region" description="Helical" evidence="8">
    <location>
        <begin position="547"/>
        <end position="565"/>
    </location>
</feature>
<keyword evidence="5 8" id="KW-0472">Membrane</keyword>
<dbReference type="PANTHER" id="PTHR46154:SF1">
    <property type="entry name" value="ACTIVE TRANSPORTER, PUTATIVE (AFU_ORTHOLOGUE AFUA_1G17570)-RELATED"/>
    <property type="match status" value="1"/>
</dbReference>
<gene>
    <name evidence="9" type="ORF">N7496_006831</name>
</gene>
<dbReference type="InterPro" id="IPR038377">
    <property type="entry name" value="Na/Glc_symporter_sf"/>
</dbReference>
<evidence type="ECO:0000256" key="4">
    <source>
        <dbReference type="ARBA" id="ARBA00022989"/>
    </source>
</evidence>
<feature type="transmembrane region" description="Helical" evidence="8">
    <location>
        <begin position="268"/>
        <end position="288"/>
    </location>
</feature>
<reference evidence="9" key="1">
    <citation type="submission" date="2022-11" db="EMBL/GenBank/DDBJ databases">
        <authorList>
            <person name="Petersen C."/>
        </authorList>
    </citation>
    <scope>NUCLEOTIDE SEQUENCE</scope>
    <source>
        <strain evidence="9">IBT 29864</strain>
    </source>
</reference>
<keyword evidence="10" id="KW-1185">Reference proteome</keyword>
<feature type="region of interest" description="Disordered" evidence="7">
    <location>
        <begin position="510"/>
        <end position="537"/>
    </location>
</feature>
<protein>
    <recommendedName>
        <fullName evidence="11">Urea active transporter</fullName>
    </recommendedName>
</protein>
<name>A0A9W9S484_9EURO</name>
<comment type="subcellular location">
    <subcellularLocation>
        <location evidence="1">Membrane</location>
        <topology evidence="1">Multi-pass membrane protein</topology>
    </subcellularLocation>
</comment>
<dbReference type="Gene3D" id="1.20.1730.10">
    <property type="entry name" value="Sodium/glucose cotransporter"/>
    <property type="match status" value="1"/>
</dbReference>
<evidence type="ECO:0000256" key="8">
    <source>
        <dbReference type="SAM" id="Phobius"/>
    </source>
</evidence>
<reference evidence="9" key="2">
    <citation type="journal article" date="2023" name="IMA Fungus">
        <title>Comparative genomic study of the Penicillium genus elucidates a diverse pangenome and 15 lateral gene transfer events.</title>
        <authorList>
            <person name="Petersen C."/>
            <person name="Sorensen T."/>
            <person name="Nielsen M.R."/>
            <person name="Sondergaard T.E."/>
            <person name="Sorensen J.L."/>
            <person name="Fitzpatrick D.A."/>
            <person name="Frisvad J.C."/>
            <person name="Nielsen K.L."/>
        </authorList>
    </citation>
    <scope>NUCLEOTIDE SEQUENCE</scope>
    <source>
        <strain evidence="9">IBT 29864</strain>
    </source>
</reference>
<proteinExistence type="inferred from homology"/>
<dbReference type="RefSeq" id="XP_056555173.1">
    <property type="nucleotide sequence ID" value="XM_056699760.1"/>
</dbReference>
<evidence type="ECO:0000256" key="5">
    <source>
        <dbReference type="ARBA" id="ARBA00023136"/>
    </source>
</evidence>
<dbReference type="PANTHER" id="PTHR46154">
    <property type="match status" value="1"/>
</dbReference>
<dbReference type="AlphaFoldDB" id="A0A9W9S484"/>
<feature type="transmembrane region" description="Helical" evidence="8">
    <location>
        <begin position="400"/>
        <end position="421"/>
    </location>
</feature>
<dbReference type="InterPro" id="IPR001734">
    <property type="entry name" value="Na/solute_symporter"/>
</dbReference>
<evidence type="ECO:0000313" key="10">
    <source>
        <dbReference type="Proteomes" id="UP001147782"/>
    </source>
</evidence>
<feature type="transmembrane region" description="Helical" evidence="8">
    <location>
        <begin position="309"/>
        <end position="334"/>
    </location>
</feature>
<dbReference type="Pfam" id="PF00474">
    <property type="entry name" value="SSF"/>
    <property type="match status" value="1"/>
</dbReference>
<dbReference type="GeneID" id="81438939"/>
<dbReference type="PROSITE" id="PS50283">
    <property type="entry name" value="NA_SOLUT_SYMP_3"/>
    <property type="match status" value="1"/>
</dbReference>
<dbReference type="CDD" id="cd11476">
    <property type="entry name" value="SLC5sbd_DUR3"/>
    <property type="match status" value="1"/>
</dbReference>
<comment type="similarity">
    <text evidence="2 6">Belongs to the sodium:solute symporter (SSF) (TC 2.A.21) family.</text>
</comment>
<organism evidence="9 10">
    <name type="scientific">Penicillium cataractarum</name>
    <dbReference type="NCBI Taxonomy" id="2100454"/>
    <lineage>
        <taxon>Eukaryota</taxon>
        <taxon>Fungi</taxon>
        <taxon>Dikarya</taxon>
        <taxon>Ascomycota</taxon>
        <taxon>Pezizomycotina</taxon>
        <taxon>Eurotiomycetes</taxon>
        <taxon>Eurotiomycetidae</taxon>
        <taxon>Eurotiales</taxon>
        <taxon>Aspergillaceae</taxon>
        <taxon>Penicillium</taxon>
    </lineage>
</organism>
<dbReference type="OrthoDB" id="6132759at2759"/>
<dbReference type="GO" id="GO:0005886">
    <property type="term" value="C:plasma membrane"/>
    <property type="evidence" value="ECO:0007669"/>
    <property type="project" value="TreeGrafter"/>
</dbReference>
<feature type="transmembrane region" description="Helical" evidence="8">
    <location>
        <begin position="56"/>
        <end position="85"/>
    </location>
</feature>
<evidence type="ECO:0000256" key="7">
    <source>
        <dbReference type="SAM" id="MobiDB-lite"/>
    </source>
</evidence>
<keyword evidence="4 8" id="KW-1133">Transmembrane helix</keyword>
<accession>A0A9W9S484</accession>
<feature type="transmembrane region" description="Helical" evidence="8">
    <location>
        <begin position="371"/>
        <end position="394"/>
    </location>
</feature>
<dbReference type="EMBL" id="JAPZBS010000005">
    <property type="protein sequence ID" value="KAJ5370739.1"/>
    <property type="molecule type" value="Genomic_DNA"/>
</dbReference>
<evidence type="ECO:0008006" key="11">
    <source>
        <dbReference type="Google" id="ProtNLM"/>
    </source>
</evidence>
<feature type="transmembrane region" description="Helical" evidence="8">
    <location>
        <begin position="577"/>
        <end position="603"/>
    </location>
</feature>
<evidence type="ECO:0000256" key="3">
    <source>
        <dbReference type="ARBA" id="ARBA00022692"/>
    </source>
</evidence>
<feature type="transmembrane region" description="Helical" evidence="8">
    <location>
        <begin position="12"/>
        <end position="35"/>
    </location>
</feature>
<comment type="caution">
    <text evidence="9">The sequence shown here is derived from an EMBL/GenBank/DDBJ whole genome shotgun (WGS) entry which is preliminary data.</text>
</comment>
<evidence type="ECO:0000256" key="2">
    <source>
        <dbReference type="ARBA" id="ARBA00006434"/>
    </source>
</evidence>
<dbReference type="InterPro" id="IPR031155">
    <property type="entry name" value="DUR"/>
</dbReference>
<feature type="transmembrane region" description="Helical" evidence="8">
    <location>
        <begin position="340"/>
        <end position="359"/>
    </location>
</feature>